<sequence>MNLENLPAFVRESQVLDDGDRLQLSAFGRLPDEDEVDEIRSLPEVRDLLQAFIGDESTRNTHLQLKAKDYLQKGDVAMAWKTLLL</sequence>
<dbReference type="RefSeq" id="WP_320184757.1">
    <property type="nucleotide sequence ID" value="NZ_CP138332.1"/>
</dbReference>
<name>A0ABW6BCV2_9SPHI</name>
<dbReference type="EMBL" id="JBHUPB010000001">
    <property type="protein sequence ID" value="MFD2965879.1"/>
    <property type="molecule type" value="Genomic_DNA"/>
</dbReference>
<accession>A0ABW6BCV2</accession>
<keyword evidence="2" id="KW-1185">Reference proteome</keyword>
<proteinExistence type="predicted"/>
<reference evidence="2" key="1">
    <citation type="journal article" date="2019" name="Int. J. Syst. Evol. Microbiol.">
        <title>The Global Catalogue of Microorganisms (GCM) 10K type strain sequencing project: providing services to taxonomists for standard genome sequencing and annotation.</title>
        <authorList>
            <consortium name="The Broad Institute Genomics Platform"/>
            <consortium name="The Broad Institute Genome Sequencing Center for Infectious Disease"/>
            <person name="Wu L."/>
            <person name="Ma J."/>
        </authorList>
    </citation>
    <scope>NUCLEOTIDE SEQUENCE [LARGE SCALE GENOMIC DNA]</scope>
    <source>
        <strain evidence="2">KCTC 22814</strain>
    </source>
</reference>
<dbReference type="Proteomes" id="UP001597525">
    <property type="component" value="Unassembled WGS sequence"/>
</dbReference>
<evidence type="ECO:0000313" key="1">
    <source>
        <dbReference type="EMBL" id="MFD2965879.1"/>
    </source>
</evidence>
<evidence type="ECO:0000313" key="2">
    <source>
        <dbReference type="Proteomes" id="UP001597525"/>
    </source>
</evidence>
<comment type="caution">
    <text evidence="1">The sequence shown here is derived from an EMBL/GenBank/DDBJ whole genome shotgun (WGS) entry which is preliminary data.</text>
</comment>
<organism evidence="1 2">
    <name type="scientific">Sphingobacterium bambusae</name>
    <dbReference type="NCBI Taxonomy" id="662858"/>
    <lineage>
        <taxon>Bacteria</taxon>
        <taxon>Pseudomonadati</taxon>
        <taxon>Bacteroidota</taxon>
        <taxon>Sphingobacteriia</taxon>
        <taxon>Sphingobacteriales</taxon>
        <taxon>Sphingobacteriaceae</taxon>
        <taxon>Sphingobacterium</taxon>
    </lineage>
</organism>
<gene>
    <name evidence="1" type="ORF">ACFS7Y_00650</name>
</gene>
<protein>
    <submittedName>
        <fullName evidence="1">Uncharacterized protein</fullName>
    </submittedName>
</protein>